<gene>
    <name evidence="4" type="ORF">SAMN05444171_7026</name>
</gene>
<dbReference type="AlphaFoldDB" id="A0A1H5HWL4"/>
<dbReference type="RefSeq" id="WP_074828747.1">
    <property type="nucleotide sequence ID" value="NZ_FNTI01000001.1"/>
</dbReference>
<feature type="transmembrane region" description="Helical" evidence="2">
    <location>
        <begin position="220"/>
        <end position="240"/>
    </location>
</feature>
<accession>A0A1H5HWL4</accession>
<keyword evidence="2" id="KW-0472">Membrane</keyword>
<sequence>MSNRSAISVAALFASILAGANLTSVTDSRAQAAADNCLTAPKDKTPVGSHWYYRFERGTKRQCWYLRGENDKSARAAPQDSSTDAAADSAAAEPAPPPPRPVVRKSVANAHAELTATQQRVEQESAAAPEPRTVGMAPAPAFQNSPAANLPDTATPPSTVATRWPDSSEVSSFNNFRTAAAESQAAPPENIQAATQPAPAPVALAAADSSMAKQSASMQMLFLVMAGALALAGITASLIYRFGRARARRTVVRHDRRAIWDSIPSERPSPSMLPGEDVPIWHRDDSHDSHDPRAPDNPDRRVTEMLSRLARSAPH</sequence>
<feature type="signal peptide" evidence="3">
    <location>
        <begin position="1"/>
        <end position="20"/>
    </location>
</feature>
<evidence type="ECO:0000313" key="4">
    <source>
        <dbReference type="EMBL" id="SEE32051.1"/>
    </source>
</evidence>
<keyword evidence="3" id="KW-0732">Signal</keyword>
<keyword evidence="2" id="KW-0812">Transmembrane</keyword>
<feature type="region of interest" description="Disordered" evidence="1">
    <location>
        <begin position="262"/>
        <end position="301"/>
    </location>
</feature>
<dbReference type="Proteomes" id="UP000183208">
    <property type="component" value="Unassembled WGS sequence"/>
</dbReference>
<keyword evidence="2" id="KW-1133">Transmembrane helix</keyword>
<protein>
    <submittedName>
        <fullName evidence="4">Uncharacterized protein</fullName>
    </submittedName>
</protein>
<evidence type="ECO:0000256" key="2">
    <source>
        <dbReference type="SAM" id="Phobius"/>
    </source>
</evidence>
<evidence type="ECO:0000313" key="5">
    <source>
        <dbReference type="Proteomes" id="UP000183208"/>
    </source>
</evidence>
<evidence type="ECO:0000256" key="3">
    <source>
        <dbReference type="SAM" id="SignalP"/>
    </source>
</evidence>
<organism evidence="4 5">
    <name type="scientific">Bradyrhizobium lablabi</name>
    <dbReference type="NCBI Taxonomy" id="722472"/>
    <lineage>
        <taxon>Bacteria</taxon>
        <taxon>Pseudomonadati</taxon>
        <taxon>Pseudomonadota</taxon>
        <taxon>Alphaproteobacteria</taxon>
        <taxon>Hyphomicrobiales</taxon>
        <taxon>Nitrobacteraceae</taxon>
        <taxon>Bradyrhizobium</taxon>
    </lineage>
</organism>
<name>A0A1H5HWL4_9BRAD</name>
<proteinExistence type="predicted"/>
<feature type="region of interest" description="Disordered" evidence="1">
    <location>
        <begin position="72"/>
        <end position="103"/>
    </location>
</feature>
<feature type="compositionally biased region" description="Basic and acidic residues" evidence="1">
    <location>
        <begin position="279"/>
        <end position="301"/>
    </location>
</feature>
<evidence type="ECO:0000256" key="1">
    <source>
        <dbReference type="SAM" id="MobiDB-lite"/>
    </source>
</evidence>
<feature type="region of interest" description="Disordered" evidence="1">
    <location>
        <begin position="117"/>
        <end position="169"/>
    </location>
</feature>
<feature type="compositionally biased region" description="Low complexity" evidence="1">
    <location>
        <begin position="76"/>
        <end position="93"/>
    </location>
</feature>
<reference evidence="4 5" key="1">
    <citation type="submission" date="2016-10" db="EMBL/GenBank/DDBJ databases">
        <authorList>
            <person name="de Groot N.N."/>
        </authorList>
    </citation>
    <scope>NUCLEOTIDE SEQUENCE [LARGE SCALE GENOMIC DNA]</scope>
    <source>
        <strain evidence="4 5">GAS522</strain>
    </source>
</reference>
<feature type="chain" id="PRO_5010367662" evidence="3">
    <location>
        <begin position="21"/>
        <end position="315"/>
    </location>
</feature>
<dbReference type="EMBL" id="FNTI01000001">
    <property type="protein sequence ID" value="SEE32051.1"/>
    <property type="molecule type" value="Genomic_DNA"/>
</dbReference>
<dbReference type="OrthoDB" id="8138583at2"/>